<dbReference type="GO" id="GO:0016887">
    <property type="term" value="F:ATP hydrolysis activity"/>
    <property type="evidence" value="ECO:0007669"/>
    <property type="project" value="InterPro"/>
</dbReference>
<organism evidence="10 11">
    <name type="scientific">Labedella phragmitis</name>
    <dbReference type="NCBI Taxonomy" id="2498849"/>
    <lineage>
        <taxon>Bacteria</taxon>
        <taxon>Bacillati</taxon>
        <taxon>Actinomycetota</taxon>
        <taxon>Actinomycetes</taxon>
        <taxon>Micrococcales</taxon>
        <taxon>Microbacteriaceae</taxon>
        <taxon>Labedella</taxon>
    </lineage>
</organism>
<protein>
    <submittedName>
        <fullName evidence="10">Sugar ABC transporter ATP-binding protein</fullName>
    </submittedName>
</protein>
<dbReference type="Proteomes" id="UP000288547">
    <property type="component" value="Unassembled WGS sequence"/>
</dbReference>
<accession>A0A3S3ZSY7</accession>
<dbReference type="InterPro" id="IPR017871">
    <property type="entry name" value="ABC_transporter-like_CS"/>
</dbReference>
<evidence type="ECO:0000256" key="4">
    <source>
        <dbReference type="ARBA" id="ARBA00022737"/>
    </source>
</evidence>
<keyword evidence="7" id="KW-1278">Translocase</keyword>
<keyword evidence="2" id="KW-0813">Transport</keyword>
<gene>
    <name evidence="10" type="ORF">ELQ90_03320</name>
</gene>
<dbReference type="SMART" id="SM00382">
    <property type="entry name" value="AAA"/>
    <property type="match status" value="2"/>
</dbReference>
<evidence type="ECO:0000256" key="1">
    <source>
        <dbReference type="ARBA" id="ARBA00004202"/>
    </source>
</evidence>
<dbReference type="PROSITE" id="PS50893">
    <property type="entry name" value="ABC_TRANSPORTER_2"/>
    <property type="match status" value="2"/>
</dbReference>
<dbReference type="InterPro" id="IPR027417">
    <property type="entry name" value="P-loop_NTPase"/>
</dbReference>
<dbReference type="PANTHER" id="PTHR43790:SF9">
    <property type="entry name" value="GALACTOFURANOSE TRANSPORTER ATP-BINDING PROTEIN YTFR"/>
    <property type="match status" value="1"/>
</dbReference>
<dbReference type="PANTHER" id="PTHR43790">
    <property type="entry name" value="CARBOHYDRATE TRANSPORT ATP-BINDING PROTEIN MG119-RELATED"/>
    <property type="match status" value="1"/>
</dbReference>
<dbReference type="SUPFAM" id="SSF52540">
    <property type="entry name" value="P-loop containing nucleoside triphosphate hydrolases"/>
    <property type="match status" value="2"/>
</dbReference>
<feature type="domain" description="ABC transporter" evidence="9">
    <location>
        <begin position="256"/>
        <end position="499"/>
    </location>
</feature>
<dbReference type="CDD" id="cd03215">
    <property type="entry name" value="ABC_Carb_Monos_II"/>
    <property type="match status" value="1"/>
</dbReference>
<evidence type="ECO:0000313" key="11">
    <source>
        <dbReference type="Proteomes" id="UP000288547"/>
    </source>
</evidence>
<keyword evidence="5" id="KW-0547">Nucleotide-binding</keyword>
<keyword evidence="6 10" id="KW-0067">ATP-binding</keyword>
<dbReference type="FunFam" id="3.40.50.300:FF:000127">
    <property type="entry name" value="Ribose import ATP-binding protein RbsA"/>
    <property type="match status" value="1"/>
</dbReference>
<comment type="subcellular location">
    <subcellularLocation>
        <location evidence="1">Cell membrane</location>
        <topology evidence="1">Peripheral membrane protein</topology>
    </subcellularLocation>
</comment>
<name>A0A3S3ZSY7_9MICO</name>
<reference evidence="10 11" key="1">
    <citation type="submission" date="2018-12" db="EMBL/GenBank/DDBJ databases">
        <authorList>
            <person name="Li F."/>
        </authorList>
    </citation>
    <scope>NUCLEOTIDE SEQUENCE [LARGE SCALE GENOMIC DNA]</scope>
    <source>
        <strain evidence="10 11">11W25H-1</strain>
    </source>
</reference>
<dbReference type="GO" id="GO:0005886">
    <property type="term" value="C:plasma membrane"/>
    <property type="evidence" value="ECO:0007669"/>
    <property type="project" value="UniProtKB-SubCell"/>
</dbReference>
<dbReference type="Gene3D" id="3.40.50.300">
    <property type="entry name" value="P-loop containing nucleotide triphosphate hydrolases"/>
    <property type="match status" value="2"/>
</dbReference>
<keyword evidence="3" id="KW-1003">Cell membrane</keyword>
<proteinExistence type="predicted"/>
<evidence type="ECO:0000256" key="5">
    <source>
        <dbReference type="ARBA" id="ARBA00022741"/>
    </source>
</evidence>
<evidence type="ECO:0000313" key="10">
    <source>
        <dbReference type="EMBL" id="RWZ52978.1"/>
    </source>
</evidence>
<evidence type="ECO:0000256" key="8">
    <source>
        <dbReference type="ARBA" id="ARBA00023136"/>
    </source>
</evidence>
<sequence length="506" mass="54117">MDTSTPLVELSGVSKRFGGTQALDTVDLELRTGEVHALVGENGAGKSTLGKIVAGLYAPDTGELRVDGEQVSKWDPVRAQRSGVVMIAQELSLVDDLTVLENVFLGVEANTLGVLHRRVAECFETLRALADFDLDASAKVGDLRIADQQKVEIMRALARDARVIVMDEPTSSLTAHETERLHRLIAQLREQGRSIVYVSHFLDAVLEVADTVTIMRDGQRVRTGPVANETKATMVQAMLGRELAVTFPERRPRADASTEPLLVVDGITTETGIEEASLVVRPGEIVGLLGLVGSGRSEIARAIAGADPITAGSITFRGEKCRRWTTRRAIASGLVMVPEDRHAQGLILQRSVRENISLAFLDRFATAGVIRPAAEKKEAGALAEALSMRPPRIGLDIGGLSGGNQQKALLAKWLVGDPAFVILDEPTRGVDIGAKATIYQLVADLADRGVGVLLISSEHEEVLALSSRAYTVSNGRIAGEVDPAVFGVSDLLAHLFSVEQEIGAIA</sequence>
<keyword evidence="8" id="KW-0472">Membrane</keyword>
<dbReference type="InterPro" id="IPR003593">
    <property type="entry name" value="AAA+_ATPase"/>
</dbReference>
<dbReference type="InterPro" id="IPR050107">
    <property type="entry name" value="ABC_carbohydrate_import_ATPase"/>
</dbReference>
<dbReference type="PROSITE" id="PS00211">
    <property type="entry name" value="ABC_TRANSPORTER_1"/>
    <property type="match status" value="1"/>
</dbReference>
<evidence type="ECO:0000256" key="3">
    <source>
        <dbReference type="ARBA" id="ARBA00022475"/>
    </source>
</evidence>
<dbReference type="InterPro" id="IPR003439">
    <property type="entry name" value="ABC_transporter-like_ATP-bd"/>
</dbReference>
<dbReference type="RefSeq" id="WP_128493821.1">
    <property type="nucleotide sequence ID" value="NZ_RZNB01000001.1"/>
</dbReference>
<dbReference type="GO" id="GO:0005524">
    <property type="term" value="F:ATP binding"/>
    <property type="evidence" value="ECO:0007669"/>
    <property type="project" value="UniProtKB-KW"/>
</dbReference>
<evidence type="ECO:0000259" key="9">
    <source>
        <dbReference type="PROSITE" id="PS50893"/>
    </source>
</evidence>
<dbReference type="AlphaFoldDB" id="A0A3S3ZSY7"/>
<keyword evidence="4" id="KW-0677">Repeat</keyword>
<feature type="domain" description="ABC transporter" evidence="9">
    <location>
        <begin position="8"/>
        <end position="242"/>
    </location>
</feature>
<evidence type="ECO:0000256" key="7">
    <source>
        <dbReference type="ARBA" id="ARBA00022967"/>
    </source>
</evidence>
<dbReference type="EMBL" id="RZNB01000001">
    <property type="protein sequence ID" value="RWZ52978.1"/>
    <property type="molecule type" value="Genomic_DNA"/>
</dbReference>
<keyword evidence="11" id="KW-1185">Reference proteome</keyword>
<dbReference type="CDD" id="cd03216">
    <property type="entry name" value="ABC_Carb_Monos_I"/>
    <property type="match status" value="1"/>
</dbReference>
<evidence type="ECO:0000256" key="2">
    <source>
        <dbReference type="ARBA" id="ARBA00022448"/>
    </source>
</evidence>
<dbReference type="OrthoDB" id="39350at2"/>
<comment type="caution">
    <text evidence="10">The sequence shown here is derived from an EMBL/GenBank/DDBJ whole genome shotgun (WGS) entry which is preliminary data.</text>
</comment>
<dbReference type="Pfam" id="PF00005">
    <property type="entry name" value="ABC_tran"/>
    <property type="match status" value="2"/>
</dbReference>
<evidence type="ECO:0000256" key="6">
    <source>
        <dbReference type="ARBA" id="ARBA00022840"/>
    </source>
</evidence>